<organism evidence="1 2">
    <name type="scientific">Pieris macdunnoughi</name>
    <dbReference type="NCBI Taxonomy" id="345717"/>
    <lineage>
        <taxon>Eukaryota</taxon>
        <taxon>Metazoa</taxon>
        <taxon>Ecdysozoa</taxon>
        <taxon>Arthropoda</taxon>
        <taxon>Hexapoda</taxon>
        <taxon>Insecta</taxon>
        <taxon>Pterygota</taxon>
        <taxon>Neoptera</taxon>
        <taxon>Endopterygota</taxon>
        <taxon>Lepidoptera</taxon>
        <taxon>Glossata</taxon>
        <taxon>Ditrysia</taxon>
        <taxon>Papilionoidea</taxon>
        <taxon>Pieridae</taxon>
        <taxon>Pierinae</taxon>
        <taxon>Pieris</taxon>
    </lineage>
</organism>
<proteinExistence type="predicted"/>
<dbReference type="Proteomes" id="UP000663880">
    <property type="component" value="Unassembled WGS sequence"/>
</dbReference>
<evidence type="ECO:0000313" key="1">
    <source>
        <dbReference type="EMBL" id="CAF4937242.1"/>
    </source>
</evidence>
<keyword evidence="2" id="KW-1185">Reference proteome</keyword>
<dbReference type="EMBL" id="CAJOBZ010000065">
    <property type="protein sequence ID" value="CAF4937242.1"/>
    <property type="molecule type" value="Genomic_DNA"/>
</dbReference>
<accession>A0A821X0W6</accession>
<dbReference type="PANTHER" id="PTHR33244">
    <property type="entry name" value="INTEGRASE CATALYTIC DOMAIN-CONTAINING PROTEIN-RELATED"/>
    <property type="match status" value="1"/>
</dbReference>
<protein>
    <submittedName>
        <fullName evidence="1">Uncharacterized protein</fullName>
    </submittedName>
</protein>
<sequence length="169" mass="18833">MDSPAQILMGRRLHNRLPMSRKLMYEAVDNSKNYQALMSYKKKSNSNYNKTARDLPTLKQGDRVVLAGDNIGRPVKVIVKSSEPRSYIVEDAEGRRYRRNRRHLVARERPAPAQPEPAVSCSAQQLITDKVVLPSASASDTPTSIVSGPVTRSKTRTRAGLGVDLNNLF</sequence>
<comment type="caution">
    <text evidence="1">The sequence shown here is derived from an EMBL/GenBank/DDBJ whole genome shotgun (WGS) entry which is preliminary data.</text>
</comment>
<name>A0A821X0W6_9NEOP</name>
<dbReference type="PANTHER" id="PTHR33244:SF3">
    <property type="entry name" value="PEPTIDASE A2 DOMAIN-CONTAINING PROTEIN"/>
    <property type="match status" value="1"/>
</dbReference>
<dbReference type="AlphaFoldDB" id="A0A821X0W6"/>
<evidence type="ECO:0000313" key="2">
    <source>
        <dbReference type="Proteomes" id="UP000663880"/>
    </source>
</evidence>
<reference evidence="1" key="1">
    <citation type="submission" date="2021-02" db="EMBL/GenBank/DDBJ databases">
        <authorList>
            <person name="Steward A R."/>
        </authorList>
    </citation>
    <scope>NUCLEOTIDE SEQUENCE</scope>
</reference>
<gene>
    <name evidence="1" type="ORF">PMACD_LOCUS14375</name>
</gene>
<dbReference type="OrthoDB" id="7490216at2759"/>